<dbReference type="AlphaFoldDB" id="A0A330M4C1"/>
<dbReference type="Gene3D" id="2.60.40.550">
    <property type="entry name" value="Ecotin"/>
    <property type="match status" value="1"/>
</dbReference>
<dbReference type="KEGG" id="sbk:SHEWBE_3158"/>
<evidence type="ECO:0000313" key="3">
    <source>
        <dbReference type="Proteomes" id="UP000250123"/>
    </source>
</evidence>
<organism evidence="2 3">
    <name type="scientific">Shewanella benthica</name>
    <dbReference type="NCBI Taxonomy" id="43661"/>
    <lineage>
        <taxon>Bacteria</taxon>
        <taxon>Pseudomonadati</taxon>
        <taxon>Pseudomonadota</taxon>
        <taxon>Gammaproteobacteria</taxon>
        <taxon>Alteromonadales</taxon>
        <taxon>Shewanellaceae</taxon>
        <taxon>Shewanella</taxon>
    </lineage>
</organism>
<gene>
    <name evidence="2" type="ORF">SHEWBE_3158</name>
</gene>
<dbReference type="PANTHER" id="PTHR35890">
    <property type="match status" value="1"/>
</dbReference>
<sequence>MVEQNSSEKDKQAPAQKHLFIFGDFMNSSTLNAAKKALTITFSAASILAVSLLSFNASATSPAHPRDLNQSGHMQNIVTSQVFSSSNYQVQDATKMFPVPETGMVQHILTLPKLDDESNYMVEIQIGQTQMVDCNGGSLSGDLQQHSVQGWGYHYYQVDSITQGPTTMMACFKQAKKEAFVPIRAELKIKYDSRLDKVFYLPEGSELRYRVWAVESQFSTSKLMSE</sequence>
<dbReference type="Proteomes" id="UP000250123">
    <property type="component" value="Chromosome SHEWBE"/>
</dbReference>
<name>A0A330M4C1_9GAMM</name>
<dbReference type="EMBL" id="LS483452">
    <property type="protein sequence ID" value="SQH77121.1"/>
    <property type="molecule type" value="Genomic_DNA"/>
</dbReference>
<dbReference type="PANTHER" id="PTHR35890:SF3">
    <property type="entry name" value="ECOTIN"/>
    <property type="match status" value="1"/>
</dbReference>
<evidence type="ECO:0000256" key="1">
    <source>
        <dbReference type="ARBA" id="ARBA00010558"/>
    </source>
</evidence>
<dbReference type="InterPro" id="IPR036198">
    <property type="entry name" value="Ecotin_sf"/>
</dbReference>
<dbReference type="GO" id="GO:0004867">
    <property type="term" value="F:serine-type endopeptidase inhibitor activity"/>
    <property type="evidence" value="ECO:0007669"/>
    <property type="project" value="InterPro"/>
</dbReference>
<accession>A0A330M4C1</accession>
<dbReference type="InterPro" id="IPR005658">
    <property type="entry name" value="Prot_inh_ecotin"/>
</dbReference>
<proteinExistence type="inferred from homology"/>
<evidence type="ECO:0000313" key="2">
    <source>
        <dbReference type="EMBL" id="SQH77121.1"/>
    </source>
</evidence>
<dbReference type="Pfam" id="PF03974">
    <property type="entry name" value="Ecotin"/>
    <property type="match status" value="1"/>
</dbReference>
<dbReference type="SUPFAM" id="SSF49772">
    <property type="entry name" value="Ecotin, trypsin inhibitor"/>
    <property type="match status" value="1"/>
</dbReference>
<dbReference type="NCBIfam" id="NF002987">
    <property type="entry name" value="PRK03719.1"/>
    <property type="match status" value="1"/>
</dbReference>
<reference evidence="3" key="1">
    <citation type="submission" date="2018-06" db="EMBL/GenBank/DDBJ databases">
        <authorList>
            <person name="Cea G.-C."/>
            <person name="William W."/>
        </authorList>
    </citation>
    <scope>NUCLEOTIDE SEQUENCE [LARGE SCALE GENOMIC DNA]</scope>
    <source>
        <strain evidence="3">DB21MT-2</strain>
    </source>
</reference>
<comment type="similarity">
    <text evidence="1">Belongs to the protease inhibitor I11 (ecotin) family.</text>
</comment>
<protein>
    <submittedName>
        <fullName evidence="2">Serine protease inhibitor, ecotin</fullName>
    </submittedName>
</protein>